<feature type="coiled-coil region" evidence="3">
    <location>
        <begin position="97"/>
        <end position="124"/>
    </location>
</feature>
<sequence length="127" mass="14694">MDTILLVEDDKNQILLYEQELAIEGYKVVTATNGIEAIENARYFKPDLVVMDINMPMMDGIESMCRILSEHKNIPIIINTAYSNYQNNFMSWSADAYIVKSSDLKELKDKIKELLNKRKKKDNDKTV</sequence>
<dbReference type="Pfam" id="PF00072">
    <property type="entry name" value="Response_reg"/>
    <property type="match status" value="1"/>
</dbReference>
<dbReference type="InterPro" id="IPR011006">
    <property type="entry name" value="CheY-like_superfamily"/>
</dbReference>
<dbReference type="Proteomes" id="UP000501926">
    <property type="component" value="Chromosome"/>
</dbReference>
<dbReference type="PANTHER" id="PTHR44591:SF18">
    <property type="entry name" value="REGULATORY PROTEIN"/>
    <property type="match status" value="1"/>
</dbReference>
<evidence type="ECO:0000256" key="3">
    <source>
        <dbReference type="SAM" id="Coils"/>
    </source>
</evidence>
<reference evidence="5 6" key="1">
    <citation type="submission" date="2020-02" db="EMBL/GenBank/DDBJ databases">
        <title>Newly sequenced genome of strain CSTR1 showed variability in Candidatus Kuenenia stuttgartiensis genomes.</title>
        <authorList>
            <person name="Ding C."/>
            <person name="Adrian L."/>
        </authorList>
    </citation>
    <scope>NUCLEOTIDE SEQUENCE [LARGE SCALE GENOMIC DNA]</scope>
    <source>
        <strain evidence="5 6">CSTR1</strain>
    </source>
</reference>
<proteinExistence type="predicted"/>
<evidence type="ECO:0000256" key="1">
    <source>
        <dbReference type="ARBA" id="ARBA00022553"/>
    </source>
</evidence>
<evidence type="ECO:0000256" key="2">
    <source>
        <dbReference type="PROSITE-ProRule" id="PRU00169"/>
    </source>
</evidence>
<dbReference type="InterPro" id="IPR050595">
    <property type="entry name" value="Bact_response_regulator"/>
</dbReference>
<dbReference type="SUPFAM" id="SSF52172">
    <property type="entry name" value="CheY-like"/>
    <property type="match status" value="1"/>
</dbReference>
<feature type="domain" description="Response regulatory" evidence="4">
    <location>
        <begin position="3"/>
        <end position="115"/>
    </location>
</feature>
<dbReference type="PROSITE" id="PS50110">
    <property type="entry name" value="RESPONSE_REGULATORY"/>
    <property type="match status" value="1"/>
</dbReference>
<gene>
    <name evidence="5" type="ORF">KsCSTR_36050</name>
</gene>
<dbReference type="RefSeq" id="WP_164995285.1">
    <property type="nucleotide sequence ID" value="NZ_CP049055.1"/>
</dbReference>
<name>A0A6G7GUF5_KUEST</name>
<evidence type="ECO:0000313" key="6">
    <source>
        <dbReference type="Proteomes" id="UP000501926"/>
    </source>
</evidence>
<evidence type="ECO:0000313" key="5">
    <source>
        <dbReference type="EMBL" id="QII12984.1"/>
    </source>
</evidence>
<accession>A0A6G7GUF5</accession>
<dbReference type="Gene3D" id="3.40.50.2300">
    <property type="match status" value="1"/>
</dbReference>
<protein>
    <submittedName>
        <fullName evidence="5">Two-component system response regulator</fullName>
    </submittedName>
</protein>
<evidence type="ECO:0000259" key="4">
    <source>
        <dbReference type="PROSITE" id="PS50110"/>
    </source>
</evidence>
<dbReference type="SMART" id="SM00448">
    <property type="entry name" value="REC"/>
    <property type="match status" value="1"/>
</dbReference>
<dbReference type="PANTHER" id="PTHR44591">
    <property type="entry name" value="STRESS RESPONSE REGULATOR PROTEIN 1"/>
    <property type="match status" value="1"/>
</dbReference>
<dbReference type="EMBL" id="CP049055">
    <property type="protein sequence ID" value="QII12984.1"/>
    <property type="molecule type" value="Genomic_DNA"/>
</dbReference>
<dbReference type="GO" id="GO:0000160">
    <property type="term" value="P:phosphorelay signal transduction system"/>
    <property type="evidence" value="ECO:0007669"/>
    <property type="project" value="InterPro"/>
</dbReference>
<feature type="modified residue" description="4-aspartylphosphate" evidence="2">
    <location>
        <position position="52"/>
    </location>
</feature>
<keyword evidence="3" id="KW-0175">Coiled coil</keyword>
<dbReference type="CDD" id="cd17554">
    <property type="entry name" value="REC_TrrA-like"/>
    <property type="match status" value="1"/>
</dbReference>
<keyword evidence="1 2" id="KW-0597">Phosphoprotein</keyword>
<organism evidence="5 6">
    <name type="scientific">Kuenenia stuttgartiensis</name>
    <dbReference type="NCBI Taxonomy" id="174633"/>
    <lineage>
        <taxon>Bacteria</taxon>
        <taxon>Pseudomonadati</taxon>
        <taxon>Planctomycetota</taxon>
        <taxon>Candidatus Brocadiia</taxon>
        <taxon>Candidatus Brocadiales</taxon>
        <taxon>Candidatus Brocadiaceae</taxon>
        <taxon>Candidatus Kuenenia</taxon>
    </lineage>
</organism>
<dbReference type="InterPro" id="IPR001789">
    <property type="entry name" value="Sig_transdc_resp-reg_receiver"/>
</dbReference>
<dbReference type="AlphaFoldDB" id="A0A6G7GUF5"/>